<dbReference type="HOGENOM" id="CLU_035035_0_0_11"/>
<keyword evidence="4" id="KW-0482">Metalloprotease</keyword>
<dbReference type="Proteomes" id="UP000013167">
    <property type="component" value="Unassembled WGS sequence"/>
</dbReference>
<keyword evidence="4" id="KW-0378">Hydrolase</keyword>
<dbReference type="PANTHER" id="PTHR41775:SF1">
    <property type="entry name" value="PEPTIDASE M6-LIKE DOMAIN-CONTAINING PROTEIN"/>
    <property type="match status" value="1"/>
</dbReference>
<sequence>MHKHIDDPCFVAPAPELRDKLDAELTRLRKRKTGVADALGTSKEPRALGLNDGLIMPPDSFPFGTPETVMRASALERAPLRGAVRVIVVLADTSDKPMTRTAQSFRDLFFSTGVVPTGSVREYFREVSNGLVDVVGEVVGPYRLPQTMAWYANGNFGIGRPSGTTRARDMAAHALALADPHVSFGPYDNDGNGYVDAFIVVHSGRGGEETGNSGDIWSHKWVLPSQVTTDTTKVYGYLTIPEDAKLGVSAHELGHLLFGFPDLYDTDNTSEGVGNWCLMGGGSWNGGGNTPAHPSAWCKANQGWVTVNNITANGTISIPDVKSSHQVHRLWKDGAAGPEYFLLENRQKTGFDAQLPGGGLLLWHVDENKPTNTDENHYKVGLLQADGLRQLETAANRGDAGDPFPGSRNVTSCSGTTTPNTNSFTGQATEVSVTAISPSAATMTANVTVRAGKGIVKEIAKEIRKEIAKEGAKDTKDLGDTKVAVKDAKDIKEIRKEIAKDIRKDVKENVKELKDQRKDIREKILDNRWDWGRFGTTDDAGYAAGDPVAMAVGLLEQAIALLTGGGEGGEPGAGAAYGAAEPFIDATLRPDLVGSPTYEDASKGMAEGDAAAKRHYDAAPQG</sequence>
<feature type="compositionally biased region" description="Polar residues" evidence="2">
    <location>
        <begin position="408"/>
        <end position="425"/>
    </location>
</feature>
<dbReference type="RefSeq" id="WP_010849148.1">
    <property type="nucleotide sequence ID" value="NZ_HF570956.1"/>
</dbReference>
<feature type="coiled-coil region" evidence="1">
    <location>
        <begin position="496"/>
        <end position="523"/>
    </location>
</feature>
<evidence type="ECO:0000313" key="4">
    <source>
        <dbReference type="EMBL" id="CCH70045.1"/>
    </source>
</evidence>
<dbReference type="PANTHER" id="PTHR41775">
    <property type="entry name" value="SECRETED PROTEIN-RELATED"/>
    <property type="match status" value="1"/>
</dbReference>
<evidence type="ECO:0000259" key="3">
    <source>
        <dbReference type="Pfam" id="PF05547"/>
    </source>
</evidence>
<dbReference type="SUPFAM" id="SSF55486">
    <property type="entry name" value="Metalloproteases ('zincins'), catalytic domain"/>
    <property type="match status" value="1"/>
</dbReference>
<protein>
    <submittedName>
        <fullName evidence="4">M6 family metalloprotease domain protein</fullName>
    </submittedName>
</protein>
<evidence type="ECO:0000256" key="1">
    <source>
        <dbReference type="SAM" id="Coils"/>
    </source>
</evidence>
<dbReference type="Pfam" id="PF05547">
    <property type="entry name" value="Peptidase_M6"/>
    <property type="match status" value="1"/>
</dbReference>
<dbReference type="eggNOG" id="COG4412">
    <property type="taxonomic scope" value="Bacteria"/>
</dbReference>
<dbReference type="AlphaFoldDB" id="N0E2T6"/>
<feature type="compositionally biased region" description="Basic and acidic residues" evidence="2">
    <location>
        <begin position="610"/>
        <end position="622"/>
    </location>
</feature>
<organism evidence="4 5">
    <name type="scientific">Phycicoccus elongatus Lp2</name>
    <dbReference type="NCBI Taxonomy" id="1193181"/>
    <lineage>
        <taxon>Bacteria</taxon>
        <taxon>Bacillati</taxon>
        <taxon>Actinomycetota</taxon>
        <taxon>Actinomycetes</taxon>
        <taxon>Micrococcales</taxon>
        <taxon>Intrasporangiaceae</taxon>
        <taxon>Phycicoccus</taxon>
    </lineage>
</organism>
<dbReference type="GO" id="GO:0008237">
    <property type="term" value="F:metallopeptidase activity"/>
    <property type="evidence" value="ECO:0007669"/>
    <property type="project" value="UniProtKB-KW"/>
</dbReference>
<keyword evidence="4" id="KW-0645">Protease</keyword>
<feature type="region of interest" description="Disordered" evidence="2">
    <location>
        <begin position="595"/>
        <end position="622"/>
    </location>
</feature>
<reference evidence="4 5" key="1">
    <citation type="journal article" date="2013" name="ISME J.">
        <title>A metabolic model for members of the genus Tetrasphaera involved in enhanced biological phosphorus removal.</title>
        <authorList>
            <person name="Kristiansen R."/>
            <person name="Nguyen H.T.T."/>
            <person name="Saunders A.M."/>
            <person name="Nielsen J.L."/>
            <person name="Wimmer R."/>
            <person name="Le V.Q."/>
            <person name="McIlroy S.J."/>
            <person name="Petrovski S."/>
            <person name="Seviour R.J."/>
            <person name="Calteau A."/>
            <person name="Nielsen K.L."/>
            <person name="Nielsen P.H."/>
        </authorList>
    </citation>
    <scope>NUCLEOTIDE SEQUENCE [LARGE SCALE GENOMIC DNA]</scope>
    <source>
        <strain evidence="4 5">Lp2</strain>
    </source>
</reference>
<feature type="domain" description="Peptidase M6-like" evidence="3">
    <location>
        <begin position="118"/>
        <end position="299"/>
    </location>
</feature>
<gene>
    <name evidence="4" type="ORF">BN10_50002</name>
</gene>
<comment type="caution">
    <text evidence="4">The sequence shown here is derived from an EMBL/GenBank/DDBJ whole genome shotgun (WGS) entry which is preliminary data.</text>
</comment>
<dbReference type="InterPro" id="IPR008757">
    <property type="entry name" value="Peptidase_M6-like_domain"/>
</dbReference>
<keyword evidence="5" id="KW-1185">Reference proteome</keyword>
<name>N0E2T6_9MICO</name>
<keyword evidence="1" id="KW-0175">Coiled coil</keyword>
<feature type="region of interest" description="Disordered" evidence="2">
    <location>
        <begin position="397"/>
        <end position="425"/>
    </location>
</feature>
<dbReference type="GO" id="GO:0006508">
    <property type="term" value="P:proteolysis"/>
    <property type="evidence" value="ECO:0007669"/>
    <property type="project" value="UniProtKB-KW"/>
</dbReference>
<evidence type="ECO:0000313" key="5">
    <source>
        <dbReference type="Proteomes" id="UP000013167"/>
    </source>
</evidence>
<dbReference type="NCBIfam" id="TIGR03296">
    <property type="entry name" value="M6dom_TIGR03296"/>
    <property type="match status" value="1"/>
</dbReference>
<dbReference type="EMBL" id="CAIZ01000119">
    <property type="protein sequence ID" value="CCH70045.1"/>
    <property type="molecule type" value="Genomic_DNA"/>
</dbReference>
<proteinExistence type="predicted"/>
<evidence type="ECO:0000256" key="2">
    <source>
        <dbReference type="SAM" id="MobiDB-lite"/>
    </source>
</evidence>
<accession>N0E2T6</accession>
<dbReference type="OrthoDB" id="275270at2"/>